<evidence type="ECO:0000313" key="4">
    <source>
        <dbReference type="Proteomes" id="UP000092659"/>
    </source>
</evidence>
<dbReference type="AlphaFoldDB" id="A0A1B1B487"/>
<dbReference type="EMBL" id="CP016279">
    <property type="protein sequence ID" value="ANP53581.1"/>
    <property type="molecule type" value="Genomic_DNA"/>
</dbReference>
<dbReference type="EMBL" id="JAGGLP010000029">
    <property type="protein sequence ID" value="MBP2055384.1"/>
    <property type="molecule type" value="Genomic_DNA"/>
</dbReference>
<reference evidence="2 4" key="1">
    <citation type="submission" date="2016-06" db="EMBL/GenBank/DDBJ databases">
        <title>Complete genome sequence of Streptomyces griseochromogenes ATCC 14511, the Blasticidin S producer.</title>
        <authorList>
            <person name="Wu L."/>
        </authorList>
    </citation>
    <scope>NUCLEOTIDE SEQUENCE [LARGE SCALE GENOMIC DNA]</scope>
    <source>
        <strain evidence="2 4">ATCC 14511</strain>
    </source>
</reference>
<organism evidence="2 4">
    <name type="scientific">Streptomyces griseochromogenes</name>
    <dbReference type="NCBI Taxonomy" id="68214"/>
    <lineage>
        <taxon>Bacteria</taxon>
        <taxon>Bacillati</taxon>
        <taxon>Actinomycetota</taxon>
        <taxon>Actinomycetes</taxon>
        <taxon>Kitasatosporales</taxon>
        <taxon>Streptomycetaceae</taxon>
        <taxon>Streptomyces</taxon>
    </lineage>
</organism>
<gene>
    <name evidence="2" type="ORF">AVL59_32165</name>
    <name evidence="3" type="ORF">J2Z21_008398</name>
</gene>
<dbReference type="KEGG" id="sgs:AVL59_32165"/>
<feature type="region of interest" description="Disordered" evidence="1">
    <location>
        <begin position="561"/>
        <end position="601"/>
    </location>
</feature>
<evidence type="ECO:0000313" key="2">
    <source>
        <dbReference type="EMBL" id="ANP53581.1"/>
    </source>
</evidence>
<dbReference type="Proteomes" id="UP000092659">
    <property type="component" value="Chromosome"/>
</dbReference>
<accession>A0A1B1B487</accession>
<evidence type="ECO:0000313" key="3">
    <source>
        <dbReference type="EMBL" id="MBP2055384.1"/>
    </source>
</evidence>
<keyword evidence="5" id="KW-1185">Reference proteome</keyword>
<name>A0A1B1B487_9ACTN</name>
<dbReference type="RefSeq" id="WP_067311602.1">
    <property type="nucleotide sequence ID" value="NZ_CP016279.1"/>
</dbReference>
<dbReference type="NCBIfam" id="NF041065">
    <property type="entry name" value="DpdH"/>
    <property type="match status" value="1"/>
</dbReference>
<dbReference type="STRING" id="68214.AVL59_32165"/>
<dbReference type="OrthoDB" id="6400788at2"/>
<dbReference type="Proteomes" id="UP001519309">
    <property type="component" value="Unassembled WGS sequence"/>
</dbReference>
<evidence type="ECO:0000313" key="5">
    <source>
        <dbReference type="Proteomes" id="UP001519309"/>
    </source>
</evidence>
<proteinExistence type="predicted"/>
<sequence>MPDFRGKVCWDPATAANTISVEAISPSPAVFRATHAPLRIQRARLDGRQLVLEGQPVDERTVLHDFLNHESNSGALLMPIVGESGSGKSHLVRWVREHLELVDDGRRDREIIYLEKHRTSLKAVVQSLIAKADSDELKQLKAEIDKFTADIDASVLARRLIHSLNETLVAETGRGVSGPARQLFGPHGLGALLDDPHVSEFMLQPAKFVPQLATYLLRDRTKGDKDRPPKFTVDDLPLDITDVSKASALAKKWVQVLSAKAELQEIAIDLLNEHLETAINRSFNLGMGRLLEAMTLVREEYHRQGKEIILLIEDFALIQGVQKDLLDALVEAAHREGATRLAPIRTLMAVTTGYFRDLPETALTRVQANLGYAYDLDVPFSEEDTGEEAIASFVGRYLNAARIGKDRLEQVGGAEPPNACDACPLQPRCHDAFGASADGFGLYPFNRSALTRMVHSTASKDEPWGFVPRTVLGSVVRPILIEHAGSLRRGEFPDEAFSESFPTADIDTTLDTTVRSFIDTNDQVAGTRRKLILEFWGDAAAQGIEIDPTVMEAFALSPMAAGAQTPLRQPRREAEPSPQPSASPGTAKTEEKTYPPSVQRSLQNIEEWVTRGDDLKQDHARAIRTVIATAVAERYRWNAPLMQAQSNVKEKGWPNNATVVSIEGSAVAGITGADSAPIQFKRSATNSRFFQSLIRAQYGLDQVRGEDIRRLATLAERHAGSLASRVQRNLEVTDDGLVLGLRASVLGAVLAGRCWPGMSIEELLAAAVDDGDAWEGTGVMSRPDRWTAALNQHLAARSALVKRIRAGIGISQGSRGAVGMIDAARAVPLLEEATATWAWETPAGSIPEWVKPAVKPFASWSALIDGQVTMLKGWLSDIRMRQPRSTPGNHTLASIRTAVDRAREVSLSLSAQRAGELDALLEQAGAVEWTTISTLEDDLSRCFDDDRPEAARLTARIRTAAQDRGASIEVIRNLLCVADEWLDEALKGAELRASSSAAKSAAVGVQELIAEWRSLAVEGADQS</sequence>
<evidence type="ECO:0000256" key="1">
    <source>
        <dbReference type="SAM" id="MobiDB-lite"/>
    </source>
</evidence>
<reference evidence="3 5" key="2">
    <citation type="submission" date="2021-03" db="EMBL/GenBank/DDBJ databases">
        <title>Genomic Encyclopedia of Type Strains, Phase IV (KMG-IV): sequencing the most valuable type-strain genomes for metagenomic binning, comparative biology and taxonomic classification.</title>
        <authorList>
            <person name="Goeker M."/>
        </authorList>
    </citation>
    <scope>NUCLEOTIDE SEQUENCE [LARGE SCALE GENOMIC DNA]</scope>
    <source>
        <strain evidence="3 5">DSM 40499</strain>
    </source>
</reference>
<protein>
    <submittedName>
        <fullName evidence="3">ABC-type oligopeptide transport system ATPase subunit</fullName>
    </submittedName>
</protein>